<proteinExistence type="predicted"/>
<reference evidence="2" key="1">
    <citation type="submission" date="2015-05" db="EMBL/GenBank/DDBJ databases">
        <title>Permanent draft genome of Rhodopirellula islandicus K833.</title>
        <authorList>
            <person name="Kizina J."/>
            <person name="Richter M."/>
            <person name="Glockner F.O."/>
            <person name="Harder J."/>
        </authorList>
    </citation>
    <scope>NUCLEOTIDE SEQUENCE [LARGE SCALE GENOMIC DNA]</scope>
    <source>
        <strain evidence="2">K833</strain>
    </source>
</reference>
<keyword evidence="3" id="KW-1185">Reference proteome</keyword>
<evidence type="ECO:0000313" key="2">
    <source>
        <dbReference type="EMBL" id="KLU05070.1"/>
    </source>
</evidence>
<keyword evidence="1" id="KW-0472">Membrane</keyword>
<protein>
    <recommendedName>
        <fullName evidence="4">Transmembrane protein</fullName>
    </recommendedName>
</protein>
<dbReference type="STRING" id="595434.RISK_002832"/>
<evidence type="ECO:0000256" key="1">
    <source>
        <dbReference type="SAM" id="Phobius"/>
    </source>
</evidence>
<name>A0A0J1BEW7_RHOIS</name>
<feature type="transmembrane region" description="Helical" evidence="1">
    <location>
        <begin position="57"/>
        <end position="86"/>
    </location>
</feature>
<dbReference type="PATRIC" id="fig|595434.4.peg.2700"/>
<accession>A0A0J1BEW7</accession>
<sequence length="138" mass="15052">MSMEENPYSPSTLDVDDASSVPILNRVVCYALAVASAGGFLLAALLVLATILRVMRFAFFVPASLVLFYVVAIVLYVGIAYGFIVAVKKSLRMEVRPALKWLAGGALSFGFVMRYCALCAKEVQVDEDERCTECGWPI</sequence>
<feature type="transmembrane region" description="Helical" evidence="1">
    <location>
        <begin position="27"/>
        <end position="51"/>
    </location>
</feature>
<comment type="caution">
    <text evidence="2">The sequence shown here is derived from an EMBL/GenBank/DDBJ whole genome shotgun (WGS) entry which is preliminary data.</text>
</comment>
<keyword evidence="1" id="KW-1133">Transmembrane helix</keyword>
<keyword evidence="1" id="KW-0812">Transmembrane</keyword>
<organism evidence="2 3">
    <name type="scientific">Rhodopirellula islandica</name>
    <dbReference type="NCBI Taxonomy" id="595434"/>
    <lineage>
        <taxon>Bacteria</taxon>
        <taxon>Pseudomonadati</taxon>
        <taxon>Planctomycetota</taxon>
        <taxon>Planctomycetia</taxon>
        <taxon>Pirellulales</taxon>
        <taxon>Pirellulaceae</taxon>
        <taxon>Rhodopirellula</taxon>
    </lineage>
</organism>
<gene>
    <name evidence="2" type="ORF">RISK_002832</name>
</gene>
<evidence type="ECO:0000313" key="3">
    <source>
        <dbReference type="Proteomes" id="UP000036367"/>
    </source>
</evidence>
<dbReference type="Proteomes" id="UP000036367">
    <property type="component" value="Unassembled WGS sequence"/>
</dbReference>
<evidence type="ECO:0008006" key="4">
    <source>
        <dbReference type="Google" id="ProtNLM"/>
    </source>
</evidence>
<dbReference type="AlphaFoldDB" id="A0A0J1BEW7"/>
<dbReference type="RefSeq" id="WP_150122564.1">
    <property type="nucleotide sequence ID" value="NZ_LECT01000023.1"/>
</dbReference>
<dbReference type="EMBL" id="LECT01000023">
    <property type="protein sequence ID" value="KLU05070.1"/>
    <property type="molecule type" value="Genomic_DNA"/>
</dbReference>